<keyword evidence="3" id="KW-0732">Signal</keyword>
<feature type="chain" id="PRO_5021362533" description="Transmembrane protein" evidence="3">
    <location>
        <begin position="23"/>
        <end position="657"/>
    </location>
</feature>
<evidence type="ECO:0008006" key="6">
    <source>
        <dbReference type="Google" id="ProtNLM"/>
    </source>
</evidence>
<feature type="non-terminal residue" evidence="4">
    <location>
        <position position="657"/>
    </location>
</feature>
<dbReference type="EMBL" id="ML170361">
    <property type="protein sequence ID" value="TDL14271.1"/>
    <property type="molecule type" value="Genomic_DNA"/>
</dbReference>
<organism evidence="4 5">
    <name type="scientific">Rickenella mellea</name>
    <dbReference type="NCBI Taxonomy" id="50990"/>
    <lineage>
        <taxon>Eukaryota</taxon>
        <taxon>Fungi</taxon>
        <taxon>Dikarya</taxon>
        <taxon>Basidiomycota</taxon>
        <taxon>Agaricomycotina</taxon>
        <taxon>Agaricomycetes</taxon>
        <taxon>Hymenochaetales</taxon>
        <taxon>Rickenellaceae</taxon>
        <taxon>Rickenella</taxon>
    </lineage>
</organism>
<feature type="compositionally biased region" description="Low complexity" evidence="1">
    <location>
        <begin position="541"/>
        <end position="555"/>
    </location>
</feature>
<keyword evidence="5" id="KW-1185">Reference proteome</keyword>
<keyword evidence="2" id="KW-0812">Transmembrane</keyword>
<proteinExistence type="predicted"/>
<feature type="transmembrane region" description="Helical" evidence="2">
    <location>
        <begin position="106"/>
        <end position="127"/>
    </location>
</feature>
<sequence length="657" mass="70694">MLFTNANSPAFLALIFVYSTLSRSGGGLSGTFLQYGSRLPLRSPPSDLLPLPREPAPPPLPPPPTKVSDYYGSHLVSMIVGHDCPSPATVFLSPSPTTATTLPSPVLLPVILALLSIFGIGVAYVRLFGASKQRSSFVITASVPSCLSKRFSMVSRLLMHVITMVCFLYGVVQIVADVTGLPPPSQLLRIVVSKLSLSAHQSSAMQIAVRLAELKHSLYTANGLYEHFATTCDSFLSEIDQWCQDQGISPDISRCRILTLSEDGWKSTNSIAFASRKIVNVVISHNKSLNIIQRFGKWFEAIASPSREVLRTNFPLLPSSMDFISVVPFIIHGGSLLLNATMTVAIPLKVCRQLFSIPLAENILSALSLAIFVMECAMAAFKDKCASCYERLSRRLRTSIASVKATRIVDTSAFPSSTESINESFTDTSEDDSVFSTVPDSLDVISPMKKFNLRVNTGFIFTPTRSNLDLTGSPTTSTPSAASSYFDSSSAALSGELTPATSISDSSFLLPKAKEDEPGLAVATGAQREEAIEQSTEDIDALSSSTSDTSSSISAPKIDDSDLQAQSTGTSQHQEAATKPIEERHTRCSASAPLVALVEDDGLGPWTVVEPKRCKRRYRNKFPPVNHSNGEPLFPAPQRTPPAPPTVSSSNSSEESS</sequence>
<keyword evidence="2" id="KW-0472">Membrane</keyword>
<evidence type="ECO:0000256" key="3">
    <source>
        <dbReference type="SAM" id="SignalP"/>
    </source>
</evidence>
<gene>
    <name evidence="4" type="ORF">BD410DRAFT_903085</name>
</gene>
<evidence type="ECO:0000313" key="5">
    <source>
        <dbReference type="Proteomes" id="UP000294933"/>
    </source>
</evidence>
<dbReference type="VEuPathDB" id="FungiDB:BD410DRAFT_903085"/>
<name>A0A4Y7PGX6_9AGAM</name>
<dbReference type="Proteomes" id="UP000294933">
    <property type="component" value="Unassembled WGS sequence"/>
</dbReference>
<feature type="compositionally biased region" description="Polar residues" evidence="1">
    <location>
        <begin position="563"/>
        <end position="575"/>
    </location>
</feature>
<feature type="compositionally biased region" description="Pro residues" evidence="1">
    <location>
        <begin position="634"/>
        <end position="645"/>
    </location>
</feature>
<feature type="compositionally biased region" description="Low complexity" evidence="1">
    <location>
        <begin position="646"/>
        <end position="657"/>
    </location>
</feature>
<feature type="region of interest" description="Disordered" evidence="1">
    <location>
        <begin position="614"/>
        <end position="657"/>
    </location>
</feature>
<dbReference type="AlphaFoldDB" id="A0A4Y7PGX6"/>
<evidence type="ECO:0000256" key="2">
    <source>
        <dbReference type="SAM" id="Phobius"/>
    </source>
</evidence>
<protein>
    <recommendedName>
        <fullName evidence="6">Transmembrane protein</fullName>
    </recommendedName>
</protein>
<reference evidence="4 5" key="1">
    <citation type="submission" date="2018-06" db="EMBL/GenBank/DDBJ databases">
        <title>A transcriptomic atlas of mushroom development highlights an independent origin of complex multicellularity.</title>
        <authorList>
            <consortium name="DOE Joint Genome Institute"/>
            <person name="Krizsan K."/>
            <person name="Almasi E."/>
            <person name="Merenyi Z."/>
            <person name="Sahu N."/>
            <person name="Viragh M."/>
            <person name="Koszo T."/>
            <person name="Mondo S."/>
            <person name="Kiss B."/>
            <person name="Balint B."/>
            <person name="Kues U."/>
            <person name="Barry K."/>
            <person name="Hegedus J.C."/>
            <person name="Henrissat B."/>
            <person name="Johnson J."/>
            <person name="Lipzen A."/>
            <person name="Ohm R."/>
            <person name="Nagy I."/>
            <person name="Pangilinan J."/>
            <person name="Yan J."/>
            <person name="Xiong Y."/>
            <person name="Grigoriev I.V."/>
            <person name="Hibbett D.S."/>
            <person name="Nagy L.G."/>
        </authorList>
    </citation>
    <scope>NUCLEOTIDE SEQUENCE [LARGE SCALE GENOMIC DNA]</scope>
    <source>
        <strain evidence="4 5">SZMC22713</strain>
    </source>
</reference>
<evidence type="ECO:0000313" key="4">
    <source>
        <dbReference type="EMBL" id="TDL14271.1"/>
    </source>
</evidence>
<feature type="region of interest" description="Disordered" evidence="1">
    <location>
        <begin position="519"/>
        <end position="585"/>
    </location>
</feature>
<feature type="transmembrane region" description="Helical" evidence="2">
    <location>
        <begin position="157"/>
        <end position="176"/>
    </location>
</feature>
<accession>A0A4Y7PGX6</accession>
<keyword evidence="2" id="KW-1133">Transmembrane helix</keyword>
<evidence type="ECO:0000256" key="1">
    <source>
        <dbReference type="SAM" id="MobiDB-lite"/>
    </source>
</evidence>
<feature type="signal peptide" evidence="3">
    <location>
        <begin position="1"/>
        <end position="22"/>
    </location>
</feature>